<protein>
    <submittedName>
        <fullName evidence="2">Uncharacterized protein</fullName>
    </submittedName>
</protein>
<feature type="compositionally biased region" description="Acidic residues" evidence="1">
    <location>
        <begin position="134"/>
        <end position="149"/>
    </location>
</feature>
<dbReference type="Proteomes" id="UP000311382">
    <property type="component" value="Unassembled WGS sequence"/>
</dbReference>
<feature type="region of interest" description="Disordered" evidence="1">
    <location>
        <begin position="105"/>
        <end position="320"/>
    </location>
</feature>
<feature type="region of interest" description="Disordered" evidence="1">
    <location>
        <begin position="358"/>
        <end position="573"/>
    </location>
</feature>
<reference evidence="2 3" key="1">
    <citation type="submission" date="2019-03" db="EMBL/GenBank/DDBJ databases">
        <title>Rhodosporidium diobovatum UCD-FST 08-225 genome sequencing, assembly, and annotation.</title>
        <authorList>
            <person name="Fakankun I.U."/>
            <person name="Fristensky B."/>
            <person name="Levin D.B."/>
        </authorList>
    </citation>
    <scope>NUCLEOTIDE SEQUENCE [LARGE SCALE GENOMIC DNA]</scope>
    <source>
        <strain evidence="2 3">UCD-FST 08-225</strain>
    </source>
</reference>
<feature type="compositionally biased region" description="Polar residues" evidence="1">
    <location>
        <begin position="480"/>
        <end position="497"/>
    </location>
</feature>
<feature type="compositionally biased region" description="Basic and acidic residues" evidence="1">
    <location>
        <begin position="187"/>
        <end position="202"/>
    </location>
</feature>
<feature type="compositionally biased region" description="Polar residues" evidence="1">
    <location>
        <begin position="360"/>
        <end position="374"/>
    </location>
</feature>
<feature type="compositionally biased region" description="Acidic residues" evidence="1">
    <location>
        <begin position="105"/>
        <end position="120"/>
    </location>
</feature>
<feature type="compositionally biased region" description="Low complexity" evidence="1">
    <location>
        <begin position="416"/>
        <end position="433"/>
    </location>
</feature>
<comment type="caution">
    <text evidence="2">The sequence shown here is derived from an EMBL/GenBank/DDBJ whole genome shotgun (WGS) entry which is preliminary data.</text>
</comment>
<evidence type="ECO:0000313" key="3">
    <source>
        <dbReference type="Proteomes" id="UP000311382"/>
    </source>
</evidence>
<feature type="compositionally biased region" description="Polar residues" evidence="1">
    <location>
        <begin position="205"/>
        <end position="214"/>
    </location>
</feature>
<sequence>MGAVARPRLDHHSLSDPFAHGAKTGVDYRKGKTSFARHHHQPEASFDITYEQLDDRPSYVADFRHEWEQSPVARTQSTPASPHARAERFDSVYDVYAELYADDDDEGAEGAEGYGEDDQLGELQRGRGVHDYEPEPELPSEDYDEPTEPWDERGKTGLYGGGGRGADDRETGWVSDFTFSLISPGAGHEEDLRFGGDDDGGPRSRQLSRATQGSRAVGGTEQPRRESIETAPSSKGPVTPPDVGSAASLQSSSRENVHPRSMSPALPPPIHTVDAARIKKSKQSPRIPTPSAPIPAGRGVGPLDRSAARPRPKASGGFKWPVRSKKAPIISAPILPEGFVESLGMETFALHPGVKLPQRASMSATGQSRSSSLSPRDIASPNPQQQRAAPTRKAAPLVAQPPTRTEDRPQLVERNGTLSRTTSTSRPTSRLGPVLEESASAPTSRAQTPQRPQHERTASSTTVGSGFRDPWSTAGANRASMHSQQTRTAGARSSYQGGSERASLASTVAVVDPRHPSSSNGGGALRYSPVEASPISPAPTSPVVHDTRHDSLSSHYSEVSDAPHSPPAGAHHSASFDAFRQDFTPFVPFSTTAHLRGAGAATFGSTTRGGDANAFEPVRPLNFQRRTSTAYQSGGAGDESKRSTLAGDVVWGGVGAGGPRDTSSQAVSRAMSPFAGRAASPFAQHAPTIGTTGFRNPFG</sequence>
<dbReference type="EMBL" id="SOZI01000055">
    <property type="protein sequence ID" value="TNY20876.1"/>
    <property type="molecule type" value="Genomic_DNA"/>
</dbReference>
<dbReference type="OrthoDB" id="2537127at2759"/>
<organism evidence="2 3">
    <name type="scientific">Rhodotorula diobovata</name>
    <dbReference type="NCBI Taxonomy" id="5288"/>
    <lineage>
        <taxon>Eukaryota</taxon>
        <taxon>Fungi</taxon>
        <taxon>Dikarya</taxon>
        <taxon>Basidiomycota</taxon>
        <taxon>Pucciniomycotina</taxon>
        <taxon>Microbotryomycetes</taxon>
        <taxon>Sporidiobolales</taxon>
        <taxon>Sporidiobolaceae</taxon>
        <taxon>Rhodotorula</taxon>
    </lineage>
</organism>
<feature type="compositionally biased region" description="Polar residues" evidence="1">
    <location>
        <begin position="440"/>
        <end position="451"/>
    </location>
</feature>
<proteinExistence type="predicted"/>
<feature type="region of interest" description="Disordered" evidence="1">
    <location>
        <begin position="1"/>
        <end position="25"/>
    </location>
</feature>
<gene>
    <name evidence="2" type="ORF">DMC30DRAFT_229001</name>
</gene>
<feature type="region of interest" description="Disordered" evidence="1">
    <location>
        <begin position="603"/>
        <end position="643"/>
    </location>
</feature>
<dbReference type="AlphaFoldDB" id="A0A5C5FX62"/>
<evidence type="ECO:0000313" key="2">
    <source>
        <dbReference type="EMBL" id="TNY20876.1"/>
    </source>
</evidence>
<accession>A0A5C5FX62</accession>
<feature type="compositionally biased region" description="Basic and acidic residues" evidence="1">
    <location>
        <begin position="124"/>
        <end position="133"/>
    </location>
</feature>
<name>A0A5C5FX62_9BASI</name>
<keyword evidence="3" id="KW-1185">Reference proteome</keyword>
<evidence type="ECO:0000256" key="1">
    <source>
        <dbReference type="SAM" id="MobiDB-lite"/>
    </source>
</evidence>